<gene>
    <name evidence="2" type="ORF">HDC05276</name>
</gene>
<accession>Q6IGT7</accession>
<feature type="region of interest" description="Disordered" evidence="1">
    <location>
        <begin position="55"/>
        <end position="83"/>
    </location>
</feature>
<evidence type="ECO:0000256" key="1">
    <source>
        <dbReference type="SAM" id="MobiDB-lite"/>
    </source>
</evidence>
<protein>
    <submittedName>
        <fullName evidence="2">HDC05276</fullName>
    </submittedName>
</protein>
<dbReference type="VEuPathDB" id="VectorBase:FBgn0027585"/>
<dbReference type="OrthoDB" id="6512771at2759"/>
<dbReference type="EMBL" id="BK003679">
    <property type="protein sequence ID" value="DAA02377.1"/>
    <property type="molecule type" value="Genomic_DNA"/>
</dbReference>
<sequence length="150" mass="16067">MHTGATNGGPRVSFNRDVHVKRIGQCMVEEMGTSPAERCSQPAARVSLCTSSLSEGVSGEDEVDGVADADEDGPTASGRFVSAASNGPPNLELPLAAIGNWQLATGNWRVAFPYGPDAHPCLIKRKSFCFATWRYSYSQSYTKPWLLTAA</sequence>
<dbReference type="AlphaFoldDB" id="Q6IGT7"/>
<proteinExistence type="predicted"/>
<reference evidence="2" key="1">
    <citation type="journal article" date="2003" name="Genome Biol.">
        <title>An integrated gene annotation and transcriptional profiling approach towards the full gene content of the Drosophila genome.</title>
        <authorList>
            <person name="Hild M."/>
            <person name="Beckmann B."/>
            <person name="Haas S.A."/>
            <person name="Koch B."/>
            <person name="Solovyev V."/>
            <person name="Busold C."/>
            <person name="Fellenberg K."/>
            <person name="Boutros M."/>
            <person name="Vingron M."/>
            <person name="Sauer F."/>
            <person name="Hoheisel J.D."/>
            <person name="Paro R."/>
        </authorList>
    </citation>
    <scope>NUCLEOTIDE SEQUENCE</scope>
</reference>
<organism evidence="2">
    <name type="scientific">Drosophila melanogaster</name>
    <name type="common">Fruit fly</name>
    <dbReference type="NCBI Taxonomy" id="7227"/>
    <lineage>
        <taxon>Eukaryota</taxon>
        <taxon>Metazoa</taxon>
        <taxon>Ecdysozoa</taxon>
        <taxon>Arthropoda</taxon>
        <taxon>Hexapoda</taxon>
        <taxon>Insecta</taxon>
        <taxon>Pterygota</taxon>
        <taxon>Neoptera</taxon>
        <taxon>Endopterygota</taxon>
        <taxon>Diptera</taxon>
        <taxon>Brachycera</taxon>
        <taxon>Muscomorpha</taxon>
        <taxon>Ephydroidea</taxon>
        <taxon>Drosophilidae</taxon>
        <taxon>Drosophila</taxon>
        <taxon>Sophophora</taxon>
    </lineage>
</organism>
<dbReference type="ExpressionAtlas" id="Q6IGT7">
    <property type="expression patterns" value="baseline and differential"/>
</dbReference>
<feature type="compositionally biased region" description="Acidic residues" evidence="1">
    <location>
        <begin position="58"/>
        <end position="73"/>
    </location>
</feature>
<evidence type="ECO:0000313" key="2">
    <source>
        <dbReference type="EMBL" id="DAA02377.1"/>
    </source>
</evidence>
<name>Q6IGT7_DROME</name>